<dbReference type="InterPro" id="IPR037175">
    <property type="entry name" value="KFase_sf"/>
</dbReference>
<dbReference type="Proteomes" id="UP000182690">
    <property type="component" value="Unassembled WGS sequence"/>
</dbReference>
<evidence type="ECO:0000313" key="1">
    <source>
        <dbReference type="EMBL" id="SDQ20941.1"/>
    </source>
</evidence>
<dbReference type="RefSeq" id="WP_010154830.1">
    <property type="nucleotide sequence ID" value="NZ_FNKB01000001.1"/>
</dbReference>
<dbReference type="AlphaFoldDB" id="A0A1H0Z1C8"/>
<dbReference type="InterPro" id="IPR007325">
    <property type="entry name" value="KFase/CYL"/>
</dbReference>
<dbReference type="OrthoDB" id="7067800at2"/>
<protein>
    <submittedName>
        <fullName evidence="1">Kynurenine formamidase</fullName>
    </submittedName>
</protein>
<dbReference type="eggNOG" id="COG1878">
    <property type="taxonomic scope" value="Bacteria"/>
</dbReference>
<dbReference type="PANTHER" id="PTHR31118">
    <property type="entry name" value="CYCLASE-LIKE PROTEIN 2"/>
    <property type="match status" value="1"/>
</dbReference>
<accession>A0A1H0Z1C8</accession>
<dbReference type="PANTHER" id="PTHR31118:SF12">
    <property type="entry name" value="CYCLASE-LIKE PROTEIN 2"/>
    <property type="match status" value="1"/>
</dbReference>
<dbReference type="Pfam" id="PF04199">
    <property type="entry name" value="Cyclase"/>
    <property type="match status" value="1"/>
</dbReference>
<proteinExistence type="predicted"/>
<dbReference type="STRING" id="1079994.SAMN04488565_1347"/>
<dbReference type="GO" id="GO:0019441">
    <property type="term" value="P:L-tryptophan catabolic process to kynurenine"/>
    <property type="evidence" value="ECO:0007669"/>
    <property type="project" value="InterPro"/>
</dbReference>
<reference evidence="1 2" key="1">
    <citation type="submission" date="2016-10" db="EMBL/GenBank/DDBJ databases">
        <authorList>
            <person name="de Groot N.N."/>
        </authorList>
    </citation>
    <scope>NUCLEOTIDE SEQUENCE [LARGE SCALE GENOMIC DNA]</scope>
    <source>
        <strain evidence="1 2">DSM 22788</strain>
    </source>
</reference>
<gene>
    <name evidence="1" type="ORF">SAMN04488565_1347</name>
</gene>
<evidence type="ECO:0000313" key="2">
    <source>
        <dbReference type="Proteomes" id="UP000182690"/>
    </source>
</evidence>
<dbReference type="SUPFAM" id="SSF102198">
    <property type="entry name" value="Putative cyclase"/>
    <property type="match status" value="1"/>
</dbReference>
<dbReference type="EMBL" id="FNKB01000001">
    <property type="protein sequence ID" value="SDQ20941.1"/>
    <property type="molecule type" value="Genomic_DNA"/>
</dbReference>
<dbReference type="Gene3D" id="3.50.30.50">
    <property type="entry name" value="Putative cyclase"/>
    <property type="match status" value="1"/>
</dbReference>
<sequence>MPVVDLSLPVTAGMAVYPGDPEVRIAPALTVGADGVAVARLDLGTHTGTHLDAPAHSIAGARTVERIPLELLVGAARVLRVGPEPAAAGESITRERLADAIPDRLPSIVCIATGWDAHFGTAVALCHPSISLDLARLLWERGARVLGVDCFSPDPTAGGVESGGADAGEADAVGADAGADPMPVHRFWLGGDGVIVENLTRLTELPGSVEMSLLPLRLDGSDGSPIRAVARFDHAD</sequence>
<organism evidence="1 2">
    <name type="scientific">Leucobacter chromiiresistens</name>
    <dbReference type="NCBI Taxonomy" id="1079994"/>
    <lineage>
        <taxon>Bacteria</taxon>
        <taxon>Bacillati</taxon>
        <taxon>Actinomycetota</taxon>
        <taxon>Actinomycetes</taxon>
        <taxon>Micrococcales</taxon>
        <taxon>Microbacteriaceae</taxon>
        <taxon>Leucobacter</taxon>
    </lineage>
</organism>
<name>A0A1H0Z1C8_9MICO</name>
<dbReference type="GO" id="GO:0004061">
    <property type="term" value="F:arylformamidase activity"/>
    <property type="evidence" value="ECO:0007669"/>
    <property type="project" value="InterPro"/>
</dbReference>